<dbReference type="InterPro" id="IPR001789">
    <property type="entry name" value="Sig_transdc_resp-reg_receiver"/>
</dbReference>
<dbReference type="Pfam" id="PF00072">
    <property type="entry name" value="Response_reg"/>
    <property type="match status" value="1"/>
</dbReference>
<dbReference type="SUPFAM" id="SSF52172">
    <property type="entry name" value="CheY-like"/>
    <property type="match status" value="1"/>
</dbReference>
<organism evidence="4 5">
    <name type="scientific">Candidatus Methanoperedens nitratireducens</name>
    <dbReference type="NCBI Taxonomy" id="1392998"/>
    <lineage>
        <taxon>Archaea</taxon>
        <taxon>Methanobacteriati</taxon>
        <taxon>Methanobacteriota</taxon>
        <taxon>Stenosarchaea group</taxon>
        <taxon>Methanomicrobia</taxon>
        <taxon>Methanosarcinales</taxon>
        <taxon>ANME-2 cluster</taxon>
        <taxon>Candidatus Methanoperedentaceae</taxon>
        <taxon>Candidatus Methanoperedens</taxon>
    </lineage>
</organism>
<feature type="domain" description="Response regulatory" evidence="3">
    <location>
        <begin position="8"/>
        <end position="123"/>
    </location>
</feature>
<gene>
    <name evidence="4" type="ORF">ANME2D_03170</name>
</gene>
<evidence type="ECO:0000256" key="2">
    <source>
        <dbReference type="PROSITE-ProRule" id="PRU00169"/>
    </source>
</evidence>
<dbReference type="Proteomes" id="UP000027153">
    <property type="component" value="Unassembled WGS sequence"/>
</dbReference>
<dbReference type="SMART" id="SM00448">
    <property type="entry name" value="REC"/>
    <property type="match status" value="1"/>
</dbReference>
<comment type="caution">
    <text evidence="4">The sequence shown here is derived from an EMBL/GenBank/DDBJ whole genome shotgun (WGS) entry which is preliminary data.</text>
</comment>
<name>A0A062V3E3_9EURY</name>
<dbReference type="Gene3D" id="3.40.50.2300">
    <property type="match status" value="1"/>
</dbReference>
<dbReference type="AlphaFoldDB" id="A0A062V3E3"/>
<dbReference type="EMBL" id="JMIY01000007">
    <property type="protein sequence ID" value="KCZ71138.1"/>
    <property type="molecule type" value="Genomic_DNA"/>
</dbReference>
<dbReference type="GO" id="GO:0000160">
    <property type="term" value="P:phosphorelay signal transduction system"/>
    <property type="evidence" value="ECO:0007669"/>
    <property type="project" value="InterPro"/>
</dbReference>
<dbReference type="OrthoDB" id="9652at2157"/>
<dbReference type="PANTHER" id="PTHR44591:SF3">
    <property type="entry name" value="RESPONSE REGULATORY DOMAIN-CONTAINING PROTEIN"/>
    <property type="match status" value="1"/>
</dbReference>
<protein>
    <submittedName>
        <fullName evidence="4">Response regulator</fullName>
    </submittedName>
</protein>
<reference evidence="4 5" key="1">
    <citation type="journal article" date="2013" name="Nature">
        <title>Anaerobic oxidation of methane coupled to nitrate reduction in a novel archaeal lineage.</title>
        <authorList>
            <person name="Haroon M.F."/>
            <person name="Hu S."/>
            <person name="Shi Y."/>
            <person name="Imelfort M."/>
            <person name="Keller J."/>
            <person name="Hugenholtz P."/>
            <person name="Yuan Z."/>
            <person name="Tyson G.W."/>
        </authorList>
    </citation>
    <scope>NUCLEOTIDE SEQUENCE [LARGE SCALE GENOMIC DNA]</scope>
    <source>
        <strain evidence="4 5">ANME-2d</strain>
    </source>
</reference>
<accession>A0A062V3E3</accession>
<keyword evidence="1 2" id="KW-0597">Phosphoprotein</keyword>
<proteinExistence type="predicted"/>
<dbReference type="InterPro" id="IPR050595">
    <property type="entry name" value="Bact_response_regulator"/>
</dbReference>
<evidence type="ECO:0000256" key="1">
    <source>
        <dbReference type="ARBA" id="ARBA00022553"/>
    </source>
</evidence>
<dbReference type="RefSeq" id="WP_048093355.1">
    <property type="nucleotide sequence ID" value="NZ_JMIY01000007.1"/>
</dbReference>
<feature type="modified residue" description="4-aspartylphosphate" evidence="2">
    <location>
        <position position="59"/>
    </location>
</feature>
<evidence type="ECO:0000313" key="4">
    <source>
        <dbReference type="EMBL" id="KCZ71138.1"/>
    </source>
</evidence>
<evidence type="ECO:0000313" key="5">
    <source>
        <dbReference type="Proteomes" id="UP000027153"/>
    </source>
</evidence>
<dbReference type="CDD" id="cd00156">
    <property type="entry name" value="REC"/>
    <property type="match status" value="1"/>
</dbReference>
<keyword evidence="5" id="KW-1185">Reference proteome</keyword>
<evidence type="ECO:0000259" key="3">
    <source>
        <dbReference type="PROSITE" id="PS50110"/>
    </source>
</evidence>
<dbReference type="PANTHER" id="PTHR44591">
    <property type="entry name" value="STRESS RESPONSE REGULATOR PROTEIN 1"/>
    <property type="match status" value="1"/>
</dbReference>
<dbReference type="PROSITE" id="PS50110">
    <property type="entry name" value="RESPONSE_REGULATORY"/>
    <property type="match status" value="1"/>
</dbReference>
<dbReference type="InterPro" id="IPR011006">
    <property type="entry name" value="CheY-like_superfamily"/>
</dbReference>
<sequence>MIPKKSNYVLIVNSEPEIADLFAEMLLIDIEKYRFNIAHTGRDCLITMKRDMPDMILLDIELSDMDGWELIKKIKELKPGMPVVIITAKPPCMDDFSRLSMVSDYLVKPVTIDCLHMAVRDALEIPPLLDKCLETMNISKDEDLSVLEKNILLLRQGISDRKLFILMRQLYPDRKLKNDSHSRLLLDDLRLKIDRAHNELEEFRRGCLIA</sequence>